<gene>
    <name evidence="7" type="primary">hemH</name>
    <name evidence="9" type="ORF">J2800_004685</name>
</gene>
<dbReference type="InterPro" id="IPR033644">
    <property type="entry name" value="Ferrochelatase_C"/>
</dbReference>
<sequence>MTDLAGKRRKVAVVLFNLGGPDGPDAVRPFLFNLFRDPAIIGLPAVARYPIAALIAGTRAKLAKENYALMGGGSPLLPETEKQARALEADLAVRFPDAETRCFIAMRYWKPLTEETAKAVKAFAPDEVVLLPLYPQYSTTTTGSSLKAWNRAYRGGPGRVSTVCCYPVDEALVQAHADLIEAAYDKAGRPGPARLLFSAHGLPEKVILAGDPYQRQVEATAAAVAARLGEGWDWRVTYQSRVGPMKWIGPSTEDEIRAASQQGLALVVTPIAFVSEHIETLVELDHEYREVAIKAGCPAYVRVPALGVAPDFIRGLGRAVQAAIGAEDRLVTTCAWRCGGDRIQCPNTQGACA</sequence>
<evidence type="ECO:0000256" key="5">
    <source>
        <dbReference type="ARBA" id="ARBA00023244"/>
    </source>
</evidence>
<dbReference type="PROSITE" id="PS00534">
    <property type="entry name" value="FERROCHELATASE"/>
    <property type="match status" value="1"/>
</dbReference>
<evidence type="ECO:0000256" key="8">
    <source>
        <dbReference type="RuleBase" id="RU000607"/>
    </source>
</evidence>
<feature type="binding site" evidence="7">
    <location>
        <position position="279"/>
    </location>
    <ligand>
        <name>Fe(2+)</name>
        <dbReference type="ChEBI" id="CHEBI:29033"/>
    </ligand>
</feature>
<evidence type="ECO:0000256" key="2">
    <source>
        <dbReference type="ARBA" id="ARBA00023004"/>
    </source>
</evidence>
<dbReference type="PANTHER" id="PTHR11108">
    <property type="entry name" value="FERROCHELATASE"/>
    <property type="match status" value="1"/>
</dbReference>
<dbReference type="GO" id="GO:0004325">
    <property type="term" value="F:ferrochelatase activity"/>
    <property type="evidence" value="ECO:0007669"/>
    <property type="project" value="UniProtKB-EC"/>
</dbReference>
<reference evidence="9 10" key="1">
    <citation type="submission" date="2023-07" db="EMBL/GenBank/DDBJ databases">
        <title>Sorghum-associated microbial communities from plants grown in Nebraska, USA.</title>
        <authorList>
            <person name="Schachtman D."/>
        </authorList>
    </citation>
    <scope>NUCLEOTIDE SEQUENCE [LARGE SCALE GENOMIC DNA]</scope>
    <source>
        <strain evidence="9 10">DS2154</strain>
    </source>
</reference>
<organism evidence="9 10">
    <name type="scientific">Caulobacter rhizosphaerae</name>
    <dbReference type="NCBI Taxonomy" id="2010972"/>
    <lineage>
        <taxon>Bacteria</taxon>
        <taxon>Pseudomonadati</taxon>
        <taxon>Pseudomonadota</taxon>
        <taxon>Alphaproteobacteria</taxon>
        <taxon>Caulobacterales</taxon>
        <taxon>Caulobacteraceae</taxon>
        <taxon>Caulobacter</taxon>
    </lineage>
</organism>
<keyword evidence="10" id="KW-1185">Reference proteome</keyword>
<dbReference type="SUPFAM" id="SSF53800">
    <property type="entry name" value="Chelatase"/>
    <property type="match status" value="1"/>
</dbReference>
<comment type="caution">
    <text evidence="9">The sequence shown here is derived from an EMBL/GenBank/DDBJ whole genome shotgun (WGS) entry which is preliminary data.</text>
</comment>
<dbReference type="InterPro" id="IPR019772">
    <property type="entry name" value="Ferrochelatase_AS"/>
</dbReference>
<dbReference type="NCBIfam" id="TIGR00109">
    <property type="entry name" value="hemH"/>
    <property type="match status" value="1"/>
</dbReference>
<dbReference type="EMBL" id="JAVDRL010000016">
    <property type="protein sequence ID" value="MDR6533915.1"/>
    <property type="molecule type" value="Genomic_DNA"/>
</dbReference>
<comment type="subcellular location">
    <subcellularLocation>
        <location evidence="7 8">Cytoplasm</location>
    </subcellularLocation>
</comment>
<dbReference type="EC" id="4.98.1.1" evidence="7 8"/>
<dbReference type="InterPro" id="IPR001015">
    <property type="entry name" value="Ferrochelatase"/>
</dbReference>
<keyword evidence="4 7" id="KW-0456">Lyase</keyword>
<protein>
    <recommendedName>
        <fullName evidence="7 8">Ferrochelatase</fullName>
        <ecNumber evidence="7 8">4.98.1.1</ecNumber>
    </recommendedName>
    <alternativeName>
        <fullName evidence="7">Heme synthase</fullName>
    </alternativeName>
    <alternativeName>
        <fullName evidence="7">Protoheme ferro-lyase</fullName>
    </alternativeName>
</protein>
<dbReference type="HAMAP" id="MF_00323">
    <property type="entry name" value="Ferrochelatase"/>
    <property type="match status" value="1"/>
</dbReference>
<dbReference type="Gene3D" id="3.40.50.1400">
    <property type="match status" value="2"/>
</dbReference>
<comment type="function">
    <text evidence="7 8">Catalyzes the ferrous insertion into protoporphyrin IX.</text>
</comment>
<name>A0ABU1N638_9CAUL</name>
<comment type="pathway">
    <text evidence="7 8">Porphyrin-containing compound metabolism; protoheme biosynthesis; protoheme from protoporphyrin-IX: step 1/1.</text>
</comment>
<accession>A0ABU1N638</accession>
<comment type="similarity">
    <text evidence="1 7 8">Belongs to the ferrochelatase family.</text>
</comment>
<evidence type="ECO:0000256" key="1">
    <source>
        <dbReference type="ARBA" id="ARBA00007718"/>
    </source>
</evidence>
<dbReference type="RefSeq" id="WP_310034963.1">
    <property type="nucleotide sequence ID" value="NZ_JAVDRL010000016.1"/>
</dbReference>
<evidence type="ECO:0000256" key="6">
    <source>
        <dbReference type="ARBA" id="ARBA00024536"/>
    </source>
</evidence>
<keyword evidence="3 7" id="KW-0350">Heme biosynthesis</keyword>
<dbReference type="CDD" id="cd03411">
    <property type="entry name" value="Ferrochelatase_N"/>
    <property type="match status" value="1"/>
</dbReference>
<evidence type="ECO:0000313" key="10">
    <source>
        <dbReference type="Proteomes" id="UP001262754"/>
    </source>
</evidence>
<evidence type="ECO:0000313" key="9">
    <source>
        <dbReference type="EMBL" id="MDR6533915.1"/>
    </source>
</evidence>
<comment type="catalytic activity">
    <reaction evidence="7 8">
        <text>heme b + 2 H(+) = protoporphyrin IX + Fe(2+)</text>
        <dbReference type="Rhea" id="RHEA:22584"/>
        <dbReference type="ChEBI" id="CHEBI:15378"/>
        <dbReference type="ChEBI" id="CHEBI:29033"/>
        <dbReference type="ChEBI" id="CHEBI:57306"/>
        <dbReference type="ChEBI" id="CHEBI:60344"/>
        <dbReference type="EC" id="4.98.1.1"/>
    </reaction>
</comment>
<dbReference type="Proteomes" id="UP001262754">
    <property type="component" value="Unassembled WGS sequence"/>
</dbReference>
<keyword evidence="5 7" id="KW-0627">Porphyrin biosynthesis</keyword>
<evidence type="ECO:0000256" key="4">
    <source>
        <dbReference type="ARBA" id="ARBA00023239"/>
    </source>
</evidence>
<feature type="binding site" evidence="7">
    <location>
        <position position="200"/>
    </location>
    <ligand>
        <name>Fe(2+)</name>
        <dbReference type="ChEBI" id="CHEBI:29033"/>
    </ligand>
</feature>
<evidence type="ECO:0000256" key="7">
    <source>
        <dbReference type="HAMAP-Rule" id="MF_00323"/>
    </source>
</evidence>
<comment type="catalytic activity">
    <reaction evidence="6">
        <text>Fe-coproporphyrin III + 2 H(+) = coproporphyrin III + Fe(2+)</text>
        <dbReference type="Rhea" id="RHEA:49572"/>
        <dbReference type="ChEBI" id="CHEBI:15378"/>
        <dbReference type="ChEBI" id="CHEBI:29033"/>
        <dbReference type="ChEBI" id="CHEBI:68438"/>
        <dbReference type="ChEBI" id="CHEBI:131725"/>
        <dbReference type="EC" id="4.99.1.9"/>
    </reaction>
    <physiologicalReaction direction="right-to-left" evidence="6">
        <dbReference type="Rhea" id="RHEA:49574"/>
    </physiologicalReaction>
</comment>
<keyword evidence="2 7" id="KW-0408">Iron</keyword>
<dbReference type="PANTHER" id="PTHR11108:SF1">
    <property type="entry name" value="FERROCHELATASE, MITOCHONDRIAL"/>
    <property type="match status" value="1"/>
</dbReference>
<evidence type="ECO:0000256" key="3">
    <source>
        <dbReference type="ARBA" id="ARBA00023133"/>
    </source>
</evidence>
<proteinExistence type="inferred from homology"/>
<dbReference type="InterPro" id="IPR033659">
    <property type="entry name" value="Ferrochelatase_N"/>
</dbReference>
<keyword evidence="7 8" id="KW-0963">Cytoplasm</keyword>
<dbReference type="Pfam" id="PF00762">
    <property type="entry name" value="Ferrochelatase"/>
    <property type="match status" value="1"/>
</dbReference>
<keyword evidence="7" id="KW-0479">Metal-binding</keyword>
<dbReference type="CDD" id="cd00419">
    <property type="entry name" value="Ferrochelatase_C"/>
    <property type="match status" value="1"/>
</dbReference>